<dbReference type="EMBL" id="LUHQ01000001">
    <property type="protein sequence ID" value="OAP13359.1"/>
    <property type="molecule type" value="Genomic_DNA"/>
</dbReference>
<feature type="transmembrane region" description="Helical" evidence="6">
    <location>
        <begin position="109"/>
        <end position="128"/>
    </location>
</feature>
<feature type="domain" description="Peptidase S54 rhomboid" evidence="7">
    <location>
        <begin position="108"/>
        <end position="247"/>
    </location>
</feature>
<dbReference type="PANTHER" id="PTHR43731:SF33">
    <property type="entry name" value="RHOMBOID-LIKE PROTEIN 16, CHLOROPLASTIC-RELATED"/>
    <property type="match status" value="1"/>
</dbReference>
<keyword evidence="5 6" id="KW-0472">Membrane</keyword>
<evidence type="ECO:0000259" key="7">
    <source>
        <dbReference type="Pfam" id="PF01694"/>
    </source>
</evidence>
<dbReference type="PANTHER" id="PTHR43731">
    <property type="entry name" value="RHOMBOID PROTEASE"/>
    <property type="match status" value="1"/>
</dbReference>
<accession>A0A178W4B5</accession>
<dbReference type="Proteomes" id="UP000078284">
    <property type="component" value="Chromosome 1"/>
</dbReference>
<dbReference type="AlphaFoldDB" id="A0A178W4B5"/>
<dbReference type="InterPro" id="IPR035952">
    <property type="entry name" value="Rhomboid-like_sf"/>
</dbReference>
<keyword evidence="3 6" id="KW-0812">Transmembrane</keyword>
<dbReference type="GO" id="GO:0004252">
    <property type="term" value="F:serine-type endopeptidase activity"/>
    <property type="evidence" value="ECO:0007669"/>
    <property type="project" value="InterPro"/>
</dbReference>
<feature type="transmembrane region" description="Helical" evidence="6">
    <location>
        <begin position="140"/>
        <end position="161"/>
    </location>
</feature>
<comment type="similarity">
    <text evidence="2">Belongs to the peptidase S54 family.</text>
</comment>
<name>A0A178W4B5_ARATH</name>
<feature type="transmembrane region" description="Helical" evidence="6">
    <location>
        <begin position="181"/>
        <end position="198"/>
    </location>
</feature>
<evidence type="ECO:0000256" key="4">
    <source>
        <dbReference type="ARBA" id="ARBA00022989"/>
    </source>
</evidence>
<evidence type="ECO:0000313" key="8">
    <source>
        <dbReference type="EMBL" id="OAP13359.1"/>
    </source>
</evidence>
<organism evidence="8 9">
    <name type="scientific">Arabidopsis thaliana</name>
    <name type="common">Mouse-ear cress</name>
    <dbReference type="NCBI Taxonomy" id="3702"/>
    <lineage>
        <taxon>Eukaryota</taxon>
        <taxon>Viridiplantae</taxon>
        <taxon>Streptophyta</taxon>
        <taxon>Embryophyta</taxon>
        <taxon>Tracheophyta</taxon>
        <taxon>Spermatophyta</taxon>
        <taxon>Magnoliopsida</taxon>
        <taxon>eudicotyledons</taxon>
        <taxon>Gunneridae</taxon>
        <taxon>Pentapetalae</taxon>
        <taxon>rosids</taxon>
        <taxon>malvids</taxon>
        <taxon>Brassicales</taxon>
        <taxon>Brassicaceae</taxon>
        <taxon>Camelineae</taxon>
        <taxon>Arabidopsis</taxon>
    </lineage>
</organism>
<dbReference type="SUPFAM" id="SSF144091">
    <property type="entry name" value="Rhomboid-like"/>
    <property type="match status" value="1"/>
</dbReference>
<reference evidence="9" key="1">
    <citation type="journal article" date="2016" name="Proc. Natl. Acad. Sci. U.S.A.">
        <title>Chromosome-level assembly of Arabidopsis thaliana Ler reveals the extent of translocation and inversion polymorphisms.</title>
        <authorList>
            <person name="Zapata L."/>
            <person name="Ding J."/>
            <person name="Willing E.M."/>
            <person name="Hartwig B."/>
            <person name="Bezdan D."/>
            <person name="Jiao W.B."/>
            <person name="Patel V."/>
            <person name="Velikkakam James G."/>
            <person name="Koornneef M."/>
            <person name="Ossowski S."/>
            <person name="Schneeberger K."/>
        </authorList>
    </citation>
    <scope>NUCLEOTIDE SEQUENCE [LARGE SCALE GENOMIC DNA]</scope>
    <source>
        <strain evidence="9">cv. Landsberg erecta</strain>
    </source>
</reference>
<sequence length="262" mass="28612">MHAIFCRRVAVGCSSPQLTKLVTKQASQSRHSLSHLLPFDLSSRFVPPYVVSRSARVHGFFAGKLGNTNLKLKFGNVMESRAGFFSSELPSHGFESGGFTGFQKRGCHVGATHIILNMMGLCYFGARIARSFGPRYLLKLYFAGALGGSVFFLSSHALSVISLKGQRVVPKDQLKVPIGKLGANGPVYAITLLDMLLYPKVTTYFGLMLRVPVFAGIYSLGLNIIKMLEGKNNNTLTSLDQLGGVVVAVIAWARIRKGRFCY</sequence>
<proteinExistence type="inferred from homology"/>
<evidence type="ECO:0000256" key="3">
    <source>
        <dbReference type="ARBA" id="ARBA00022692"/>
    </source>
</evidence>
<keyword evidence="4 6" id="KW-1133">Transmembrane helix</keyword>
<comment type="caution">
    <text evidence="8">The sequence shown here is derived from an EMBL/GenBank/DDBJ whole genome shotgun (WGS) entry which is preliminary data.</text>
</comment>
<dbReference type="ExpressionAtlas" id="A0A178W4B5">
    <property type="expression patterns" value="baseline and differential"/>
</dbReference>
<feature type="transmembrane region" description="Helical" evidence="6">
    <location>
        <begin position="204"/>
        <end position="225"/>
    </location>
</feature>
<comment type="subcellular location">
    <subcellularLocation>
        <location evidence="1">Membrane</location>
        <topology evidence="1">Multi-pass membrane protein</topology>
    </subcellularLocation>
</comment>
<evidence type="ECO:0000256" key="6">
    <source>
        <dbReference type="SAM" id="Phobius"/>
    </source>
</evidence>
<evidence type="ECO:0000256" key="1">
    <source>
        <dbReference type="ARBA" id="ARBA00004141"/>
    </source>
</evidence>
<dbReference type="InterPro" id="IPR022764">
    <property type="entry name" value="Peptidase_S54_rhomboid_dom"/>
</dbReference>
<dbReference type="Pfam" id="PF01694">
    <property type="entry name" value="Rhomboid"/>
    <property type="match status" value="1"/>
</dbReference>
<gene>
    <name evidence="8" type="ordered locus">AXX17_At1g68510</name>
</gene>
<dbReference type="InterPro" id="IPR050925">
    <property type="entry name" value="Rhomboid_protease_S54"/>
</dbReference>
<evidence type="ECO:0000313" key="9">
    <source>
        <dbReference type="Proteomes" id="UP000078284"/>
    </source>
</evidence>
<dbReference type="Gene3D" id="1.20.1540.10">
    <property type="entry name" value="Rhomboid-like"/>
    <property type="match status" value="1"/>
</dbReference>
<evidence type="ECO:0000256" key="5">
    <source>
        <dbReference type="ARBA" id="ARBA00023136"/>
    </source>
</evidence>
<dbReference type="GO" id="GO:0016020">
    <property type="term" value="C:membrane"/>
    <property type="evidence" value="ECO:0007669"/>
    <property type="project" value="UniProtKB-SubCell"/>
</dbReference>
<protein>
    <recommendedName>
        <fullName evidence="7">Peptidase S54 rhomboid domain-containing protein</fullName>
    </recommendedName>
</protein>
<evidence type="ECO:0000256" key="2">
    <source>
        <dbReference type="ARBA" id="ARBA00009045"/>
    </source>
</evidence>